<accession>A0A3Q8UCA9</accession>
<keyword evidence="6 11" id="KW-0378">Hydrolase</keyword>
<dbReference type="AlphaFoldDB" id="A0A3Q8UCA9"/>
<evidence type="ECO:0000259" key="10">
    <source>
        <dbReference type="PROSITE" id="PS51462"/>
    </source>
</evidence>
<comment type="cofactor">
    <cofactor evidence="1">
        <name>Mg(2+)</name>
        <dbReference type="ChEBI" id="CHEBI:18420"/>
    </cofactor>
</comment>
<dbReference type="GO" id="GO:0005829">
    <property type="term" value="C:cytosol"/>
    <property type="evidence" value="ECO:0007669"/>
    <property type="project" value="TreeGrafter"/>
</dbReference>
<dbReference type="PANTHER" id="PTHR42904">
    <property type="entry name" value="NUDIX HYDROLASE, NUDC SUBFAMILY"/>
    <property type="match status" value="1"/>
</dbReference>
<evidence type="ECO:0000256" key="9">
    <source>
        <dbReference type="ARBA" id="ARBA00023679"/>
    </source>
</evidence>
<evidence type="ECO:0000256" key="8">
    <source>
        <dbReference type="ARBA" id="ARBA00023027"/>
    </source>
</evidence>
<dbReference type="GO" id="GO:0046872">
    <property type="term" value="F:metal ion binding"/>
    <property type="evidence" value="ECO:0007669"/>
    <property type="project" value="UniProtKB-KW"/>
</dbReference>
<dbReference type="SUPFAM" id="SSF55811">
    <property type="entry name" value="Nudix"/>
    <property type="match status" value="1"/>
</dbReference>
<organism evidence="11">
    <name type="scientific">Nephromyces sp. MMRI</name>
    <dbReference type="NCBI Taxonomy" id="2496275"/>
    <lineage>
        <taxon>Eukaryota</taxon>
        <taxon>Sar</taxon>
        <taxon>Alveolata</taxon>
        <taxon>Apicomplexa</taxon>
        <taxon>Aconoidasida</taxon>
        <taxon>Nephromycida</taxon>
        <taxon>Nephromyces</taxon>
    </lineage>
</organism>
<feature type="domain" description="Nudix hydrolase" evidence="10">
    <location>
        <begin position="248"/>
        <end position="428"/>
    </location>
</feature>
<dbReference type="InterPro" id="IPR050241">
    <property type="entry name" value="NAD-cap_RNA_hydrolase_NudC"/>
</dbReference>
<dbReference type="InterPro" id="IPR015797">
    <property type="entry name" value="NUDIX_hydrolase-like_dom_sf"/>
</dbReference>
<keyword evidence="7" id="KW-0460">Magnesium</keyword>
<comment type="catalytic activity">
    <reaction evidence="9">
        <text>a 5'-end NAD(+)-phospho-ribonucleoside in mRNA + H2O = a 5'-end phospho-adenosine-phospho-ribonucleoside in mRNA + beta-nicotinamide D-ribonucleotide + 2 H(+)</text>
        <dbReference type="Rhea" id="RHEA:60876"/>
        <dbReference type="Rhea" id="RHEA-COMP:15698"/>
        <dbReference type="Rhea" id="RHEA-COMP:15719"/>
        <dbReference type="ChEBI" id="CHEBI:14649"/>
        <dbReference type="ChEBI" id="CHEBI:15377"/>
        <dbReference type="ChEBI" id="CHEBI:15378"/>
        <dbReference type="ChEBI" id="CHEBI:144029"/>
        <dbReference type="ChEBI" id="CHEBI:144051"/>
    </reaction>
    <physiologicalReaction direction="left-to-right" evidence="9">
        <dbReference type="Rhea" id="RHEA:60877"/>
    </physiologicalReaction>
</comment>
<dbReference type="PROSITE" id="PS00893">
    <property type="entry name" value="NUDIX_BOX"/>
    <property type="match status" value="1"/>
</dbReference>
<dbReference type="Pfam" id="PF00293">
    <property type="entry name" value="NUDIX"/>
    <property type="match status" value="1"/>
</dbReference>
<dbReference type="CDD" id="cd03429">
    <property type="entry name" value="NUDIX_NADH_pyrophosphatase_Nudt13"/>
    <property type="match status" value="1"/>
</dbReference>
<evidence type="ECO:0000256" key="1">
    <source>
        <dbReference type="ARBA" id="ARBA00001946"/>
    </source>
</evidence>
<evidence type="ECO:0000256" key="7">
    <source>
        <dbReference type="ARBA" id="ARBA00022842"/>
    </source>
</evidence>
<name>A0A3Q8UCA9_9APIC</name>
<evidence type="ECO:0000256" key="4">
    <source>
        <dbReference type="ARBA" id="ARBA00012381"/>
    </source>
</evidence>
<dbReference type="InterPro" id="IPR020084">
    <property type="entry name" value="NUDIX_hydrolase_CS"/>
</dbReference>
<reference evidence="11" key="1">
    <citation type="journal article" date="2018" name="Genome Biol. Evol.">
        <title>Nephromyces encodes a urate metabolism pathway and predicted peroxisomes, demonstrating these are not ancient losses of apicomplexans.</title>
        <authorList>
            <person name="Paight C."/>
            <person name="Slamovits C.H."/>
            <person name="Saffo M.B."/>
            <person name="Lane C.E."/>
        </authorList>
    </citation>
    <scope>NUCLEOTIDE SEQUENCE</scope>
    <source>
        <strain evidence="11">Neph348</strain>
    </source>
</reference>
<sequence length="462" mass="52731">MTFNLNNQNWHPTYFSCLSLDVNGGQILPDKKFSTEFLSSDKCLYTLTYKGMNIFSVKSPEINSYPNGASTINNKISSSNSLSSDSLINSNDYSSLKNDAPALSSAFFSLKELESIFFLSPLLLVNLCNKNECTSYLNKNDPILILIGSLPIENFHNTQNSSDSILFFSIDITSFSPLDEQIKYVFKSMLPYNYNNLTIEESSLYARASGLAHFHRVNIYCSKCGNKMKGMQFGSYRICVNCAYWIYPRIDPAVIMLIYKDEYIILANKKKMKNRKPFYSILAGFSTVGENIEQTIQRETFEEVGVDVDLSSIKFYGSQCWPFPQSIMIGFIASTLSKNTLNIKDIFLEENEFNENENCLKLSEIPHIPSTHLGGSYVFNSSNELIFLPKITLHDGELADARWFHFSHVNELLNLENSQFDHTIVNIKVTIAYEMIEYWIKNLMTKMNFIITTSHLYLSINS</sequence>
<evidence type="ECO:0000256" key="2">
    <source>
        <dbReference type="ARBA" id="ARBA00001947"/>
    </source>
</evidence>
<dbReference type="EMBL" id="MK266117">
    <property type="protein sequence ID" value="AZL94754.1"/>
    <property type="molecule type" value="mRNA"/>
</dbReference>
<dbReference type="PROSITE" id="PS51462">
    <property type="entry name" value="NUDIX"/>
    <property type="match status" value="1"/>
</dbReference>
<protein>
    <recommendedName>
        <fullName evidence="4">NAD(+) diphosphatase</fullName>
        <ecNumber evidence="4">3.6.1.22</ecNumber>
    </recommendedName>
</protein>
<comment type="cofactor">
    <cofactor evidence="2">
        <name>Zn(2+)</name>
        <dbReference type="ChEBI" id="CHEBI:29105"/>
    </cofactor>
</comment>
<proteinExistence type="evidence at transcript level"/>
<evidence type="ECO:0000256" key="3">
    <source>
        <dbReference type="ARBA" id="ARBA00009595"/>
    </source>
</evidence>
<keyword evidence="8" id="KW-0520">NAD</keyword>
<evidence type="ECO:0000313" key="11">
    <source>
        <dbReference type="EMBL" id="AZL94754.1"/>
    </source>
</evidence>
<dbReference type="GO" id="GO:0005777">
    <property type="term" value="C:peroxisome"/>
    <property type="evidence" value="ECO:0007669"/>
    <property type="project" value="TreeGrafter"/>
</dbReference>
<comment type="similarity">
    <text evidence="3">Belongs to the Nudix hydrolase family. NudC subfamily.</text>
</comment>
<evidence type="ECO:0000256" key="5">
    <source>
        <dbReference type="ARBA" id="ARBA00022723"/>
    </source>
</evidence>
<dbReference type="PANTHER" id="PTHR42904:SF6">
    <property type="entry name" value="NAD-CAPPED RNA HYDROLASE NUDT12"/>
    <property type="match status" value="1"/>
</dbReference>
<dbReference type="Gene3D" id="3.90.79.10">
    <property type="entry name" value="Nucleoside Triphosphate Pyrophosphohydrolase"/>
    <property type="match status" value="1"/>
</dbReference>
<dbReference type="InterPro" id="IPR049734">
    <property type="entry name" value="NudC-like_C"/>
</dbReference>
<dbReference type="EC" id="3.6.1.22" evidence="4"/>
<dbReference type="GO" id="GO:0019677">
    <property type="term" value="P:NAD+ catabolic process"/>
    <property type="evidence" value="ECO:0007669"/>
    <property type="project" value="TreeGrafter"/>
</dbReference>
<evidence type="ECO:0000256" key="6">
    <source>
        <dbReference type="ARBA" id="ARBA00022801"/>
    </source>
</evidence>
<keyword evidence="5" id="KW-0479">Metal-binding</keyword>
<dbReference type="GO" id="GO:0035529">
    <property type="term" value="F:NADH pyrophosphatase activity"/>
    <property type="evidence" value="ECO:0007669"/>
    <property type="project" value="TreeGrafter"/>
</dbReference>
<dbReference type="InterPro" id="IPR000086">
    <property type="entry name" value="NUDIX_hydrolase_dom"/>
</dbReference>
<dbReference type="Gene3D" id="3.90.79.20">
    <property type="match status" value="1"/>
</dbReference>
<dbReference type="GO" id="GO:0006742">
    <property type="term" value="P:NADP+ catabolic process"/>
    <property type="evidence" value="ECO:0007669"/>
    <property type="project" value="TreeGrafter"/>
</dbReference>